<evidence type="ECO:0000313" key="1">
    <source>
        <dbReference type="EMBL" id="RJY05839.1"/>
    </source>
</evidence>
<accession>A0A3A6TC34</accession>
<sequence length="68" mass="7353">MPTTKLAHYPGNYLSGISKFLTKKSTPHLRQVISFGGGDGSGAQKSDYQIVCTYRDLVAEALEHSAPL</sequence>
<protein>
    <submittedName>
        <fullName evidence="1">Uncharacterized protein</fullName>
    </submittedName>
</protein>
<proteinExistence type="predicted"/>
<organism evidence="1 2">
    <name type="scientific">Parashewanella spongiae</name>
    <dbReference type="NCBI Taxonomy" id="342950"/>
    <lineage>
        <taxon>Bacteria</taxon>
        <taxon>Pseudomonadati</taxon>
        <taxon>Pseudomonadota</taxon>
        <taxon>Gammaproteobacteria</taxon>
        <taxon>Alteromonadales</taxon>
        <taxon>Shewanellaceae</taxon>
        <taxon>Parashewanella</taxon>
    </lineage>
</organism>
<dbReference type="Proteomes" id="UP000273022">
    <property type="component" value="Unassembled WGS sequence"/>
</dbReference>
<keyword evidence="2" id="KW-1185">Reference proteome</keyword>
<dbReference type="RefSeq" id="WP_121855074.1">
    <property type="nucleotide sequence ID" value="NZ_CP037952.1"/>
</dbReference>
<gene>
    <name evidence="1" type="ORF">D5R81_18505</name>
</gene>
<dbReference type="EMBL" id="QYYH01000184">
    <property type="protein sequence ID" value="RJY05839.1"/>
    <property type="molecule type" value="Genomic_DNA"/>
</dbReference>
<evidence type="ECO:0000313" key="2">
    <source>
        <dbReference type="Proteomes" id="UP000273022"/>
    </source>
</evidence>
<comment type="caution">
    <text evidence="1">The sequence shown here is derived from an EMBL/GenBank/DDBJ whole genome shotgun (WGS) entry which is preliminary data.</text>
</comment>
<reference evidence="1 2" key="1">
    <citation type="submission" date="2018-09" db="EMBL/GenBank/DDBJ databases">
        <title>Phylogeny of the Shewanellaceae, and recommendation for two new genera, Pseudoshewanella and Parashewanella.</title>
        <authorList>
            <person name="Wang G."/>
        </authorList>
    </citation>
    <scope>NUCLEOTIDE SEQUENCE [LARGE SCALE GENOMIC DNA]</scope>
    <source>
        <strain evidence="1 2">KCTC 22492</strain>
    </source>
</reference>
<name>A0A3A6TC34_9GAMM</name>
<dbReference type="AlphaFoldDB" id="A0A3A6TC34"/>